<dbReference type="GO" id="GO:0003700">
    <property type="term" value="F:DNA-binding transcription factor activity"/>
    <property type="evidence" value="ECO:0007669"/>
    <property type="project" value="TreeGrafter"/>
</dbReference>
<evidence type="ECO:0000313" key="1">
    <source>
        <dbReference type="EMBL" id="RZF49706.1"/>
    </source>
</evidence>
<dbReference type="InterPro" id="IPR000944">
    <property type="entry name" value="Tscrpt_reg_Rrf2"/>
</dbReference>
<accession>A0A4Q6X859</accession>
<reference evidence="1 2" key="1">
    <citation type="submission" date="2019-02" db="EMBL/GenBank/DDBJ databases">
        <title>The draft genome of Acinetobacter halotolerans strain JCM 31009.</title>
        <authorList>
            <person name="Qin J."/>
            <person name="Feng Y."/>
            <person name="Nemec A."/>
            <person name="Zong Z."/>
        </authorList>
    </citation>
    <scope>NUCLEOTIDE SEQUENCE [LARGE SCALE GENOMIC DNA]</scope>
    <source>
        <strain evidence="1 2">JCM 31009</strain>
    </source>
</reference>
<gene>
    <name evidence="1" type="ORF">EXE30_14755</name>
</gene>
<organism evidence="1 2">
    <name type="scientific">Acinetobacter halotolerans</name>
    <dbReference type="NCBI Taxonomy" id="1752076"/>
    <lineage>
        <taxon>Bacteria</taxon>
        <taxon>Pseudomonadati</taxon>
        <taxon>Pseudomonadota</taxon>
        <taxon>Gammaproteobacteria</taxon>
        <taxon>Moraxellales</taxon>
        <taxon>Moraxellaceae</taxon>
        <taxon>Acinetobacter</taxon>
    </lineage>
</organism>
<name>A0A4Q6X859_9GAMM</name>
<keyword evidence="2" id="KW-1185">Reference proteome</keyword>
<dbReference type="PROSITE" id="PS51197">
    <property type="entry name" value="HTH_RRF2_2"/>
    <property type="match status" value="1"/>
</dbReference>
<sequence>MRLDSKLSRMLHVLLHMARENKIFTSEEIAHMLSTNAVVVRRTMAGLKTAGFIRSEKGPKGGWHLIADLEKITLLDIYNAVGEPTIFAIGNERENPECGVERVVNAALEDAMQQAQDILLAKLKATTLADLASEFDQLYQAKMHDHHAVKS</sequence>
<dbReference type="InterPro" id="IPR036388">
    <property type="entry name" value="WH-like_DNA-bd_sf"/>
</dbReference>
<dbReference type="Pfam" id="PF02082">
    <property type="entry name" value="Rrf2"/>
    <property type="match status" value="1"/>
</dbReference>
<protein>
    <submittedName>
        <fullName evidence="1">Rrf2 family transcriptional regulator</fullName>
    </submittedName>
</protein>
<comment type="caution">
    <text evidence="1">The sequence shown here is derived from an EMBL/GenBank/DDBJ whole genome shotgun (WGS) entry which is preliminary data.</text>
</comment>
<dbReference type="AlphaFoldDB" id="A0A4Q6X859"/>
<dbReference type="PANTHER" id="PTHR33221:SF15">
    <property type="entry name" value="HTH-TYPE TRANSCRIPTIONAL REGULATOR YWGB-RELATED"/>
    <property type="match status" value="1"/>
</dbReference>
<dbReference type="SUPFAM" id="SSF46785">
    <property type="entry name" value="Winged helix' DNA-binding domain"/>
    <property type="match status" value="1"/>
</dbReference>
<dbReference type="Proteomes" id="UP000292110">
    <property type="component" value="Unassembled WGS sequence"/>
</dbReference>
<proteinExistence type="predicted"/>
<dbReference type="GO" id="GO:0005829">
    <property type="term" value="C:cytosol"/>
    <property type="evidence" value="ECO:0007669"/>
    <property type="project" value="TreeGrafter"/>
</dbReference>
<evidence type="ECO:0000313" key="2">
    <source>
        <dbReference type="Proteomes" id="UP000292110"/>
    </source>
</evidence>
<dbReference type="EMBL" id="SGIM01000016">
    <property type="protein sequence ID" value="RZF49706.1"/>
    <property type="molecule type" value="Genomic_DNA"/>
</dbReference>
<dbReference type="Gene3D" id="1.10.10.10">
    <property type="entry name" value="Winged helix-like DNA-binding domain superfamily/Winged helix DNA-binding domain"/>
    <property type="match status" value="1"/>
</dbReference>
<dbReference type="InterPro" id="IPR036390">
    <property type="entry name" value="WH_DNA-bd_sf"/>
</dbReference>
<dbReference type="PANTHER" id="PTHR33221">
    <property type="entry name" value="WINGED HELIX-TURN-HELIX TRANSCRIPTIONAL REGULATOR, RRF2 FAMILY"/>
    <property type="match status" value="1"/>
</dbReference>
<dbReference type="RefSeq" id="WP_130163054.1">
    <property type="nucleotide sequence ID" value="NZ_SGIM01000016.1"/>
</dbReference>